<dbReference type="SMART" id="SM00729">
    <property type="entry name" value="Elp3"/>
    <property type="match status" value="1"/>
</dbReference>
<gene>
    <name evidence="7" type="ORF">KC675_02645</name>
</gene>
<keyword evidence="4" id="KW-0408">Iron</keyword>
<dbReference type="InterPro" id="IPR058240">
    <property type="entry name" value="rSAM_sf"/>
</dbReference>
<evidence type="ECO:0000256" key="3">
    <source>
        <dbReference type="ARBA" id="ARBA00022723"/>
    </source>
</evidence>
<dbReference type="GO" id="GO:0051536">
    <property type="term" value="F:iron-sulfur cluster binding"/>
    <property type="evidence" value="ECO:0007669"/>
    <property type="project" value="UniProtKB-KW"/>
</dbReference>
<sequence length="566" mass="64785">MRHTLIKSKVTSNWSYVNNGVILTLEKSFNRQLKKSIPTHIKSIIIHTDNLEEILRIYTDSKFEDFLSFLGDYKIEFYVNPLSILLISPYGDEEGNALKINSPHLGIKIILESIENKFKDVCVVWIDANISGLDYLFGTIKQFNFPIIAFSLLQTILKKNIQIISNTKVLSKKSLIIVGGPDVDRYDHKQFLDTGIIDLFILKDFKVLHEIISILQRGEDLLTRANQLSDICYLDKNGLLINTGSESKYNFTKSEKVYSKINYKTGKKIKHGIIGDKILSIDIGNQCKGKCIFCSIKINTVIPPEAKSVINEIIRRESEIDSITLESADIFANYTFFNDLLQRLYEIRDINKPIKVTARVDEIFHYEILAKMYDSNIRIISYGIESFNNKVLKNLKKETTREQNIRTLNETLKVGLIPGINLILFTPWDDVTSTLDTLSLTVGFLEKGAYTNIVPGLRVRYGTPLAEMKTITKSNTYSYPGMNRPLKVPYTTRILDPKLNEINKQFLKLLPNLLDKNSKYVTNSVPFYSLLVIKATLEAMEKNKIDCKDLNLRVNKLITAYVRQYG</sequence>
<dbReference type="Pfam" id="PF04055">
    <property type="entry name" value="Radical_SAM"/>
    <property type="match status" value="1"/>
</dbReference>
<evidence type="ECO:0000313" key="8">
    <source>
        <dbReference type="Proteomes" id="UP000745577"/>
    </source>
</evidence>
<dbReference type="GO" id="GO:0003824">
    <property type="term" value="F:catalytic activity"/>
    <property type="evidence" value="ECO:0007669"/>
    <property type="project" value="InterPro"/>
</dbReference>
<comment type="cofactor">
    <cofactor evidence="1">
        <name>[4Fe-4S] cluster</name>
        <dbReference type="ChEBI" id="CHEBI:49883"/>
    </cofactor>
</comment>
<comment type="caution">
    <text evidence="7">The sequence shown here is derived from an EMBL/GenBank/DDBJ whole genome shotgun (WGS) entry which is preliminary data.</text>
</comment>
<dbReference type="SUPFAM" id="SSF102114">
    <property type="entry name" value="Radical SAM enzymes"/>
    <property type="match status" value="1"/>
</dbReference>
<evidence type="ECO:0000256" key="2">
    <source>
        <dbReference type="ARBA" id="ARBA00022691"/>
    </source>
</evidence>
<accession>A0A955I795</accession>
<evidence type="ECO:0000256" key="5">
    <source>
        <dbReference type="ARBA" id="ARBA00023014"/>
    </source>
</evidence>
<feature type="domain" description="Elp3/MiaA/NifB-like radical SAM core" evidence="6">
    <location>
        <begin position="277"/>
        <end position="479"/>
    </location>
</feature>
<proteinExistence type="predicted"/>
<evidence type="ECO:0000256" key="4">
    <source>
        <dbReference type="ARBA" id="ARBA00023004"/>
    </source>
</evidence>
<dbReference type="Gene3D" id="3.20.20.70">
    <property type="entry name" value="Aldolase class I"/>
    <property type="match status" value="1"/>
</dbReference>
<dbReference type="GO" id="GO:0046872">
    <property type="term" value="F:metal ion binding"/>
    <property type="evidence" value="ECO:0007669"/>
    <property type="project" value="UniProtKB-KW"/>
</dbReference>
<evidence type="ECO:0000259" key="6">
    <source>
        <dbReference type="SMART" id="SM00729"/>
    </source>
</evidence>
<evidence type="ECO:0000313" key="7">
    <source>
        <dbReference type="EMBL" id="MCA9380055.1"/>
    </source>
</evidence>
<reference evidence="7" key="1">
    <citation type="submission" date="2020-04" db="EMBL/GenBank/DDBJ databases">
        <authorList>
            <person name="Zhang T."/>
        </authorList>
    </citation>
    <scope>NUCLEOTIDE SEQUENCE</scope>
    <source>
        <strain evidence="7">HKST-UBA15</strain>
    </source>
</reference>
<dbReference type="AlphaFoldDB" id="A0A955I795"/>
<dbReference type="InterPro" id="IPR006638">
    <property type="entry name" value="Elp3/MiaA/NifB-like_rSAM"/>
</dbReference>
<organism evidence="7 8">
    <name type="scientific">Candidatus Dojkabacteria bacterium</name>
    <dbReference type="NCBI Taxonomy" id="2099670"/>
    <lineage>
        <taxon>Bacteria</taxon>
        <taxon>Candidatus Dojkabacteria</taxon>
    </lineage>
</organism>
<reference evidence="7" key="2">
    <citation type="journal article" date="2021" name="Microbiome">
        <title>Successional dynamics and alternative stable states in a saline activated sludge microbial community over 9 years.</title>
        <authorList>
            <person name="Wang Y."/>
            <person name="Ye J."/>
            <person name="Ju F."/>
            <person name="Liu L."/>
            <person name="Boyd J.A."/>
            <person name="Deng Y."/>
            <person name="Parks D.H."/>
            <person name="Jiang X."/>
            <person name="Yin X."/>
            <person name="Woodcroft B.J."/>
            <person name="Tyson G.W."/>
            <person name="Hugenholtz P."/>
            <person name="Polz M.F."/>
            <person name="Zhang T."/>
        </authorList>
    </citation>
    <scope>NUCLEOTIDE SEQUENCE</scope>
    <source>
        <strain evidence="7">HKST-UBA15</strain>
    </source>
</reference>
<dbReference type="InterPro" id="IPR007197">
    <property type="entry name" value="rSAM"/>
</dbReference>
<dbReference type="PANTHER" id="PTHR43409">
    <property type="entry name" value="ANAEROBIC MAGNESIUM-PROTOPORPHYRIN IX MONOMETHYL ESTER CYCLASE-RELATED"/>
    <property type="match status" value="1"/>
</dbReference>
<dbReference type="InterPro" id="IPR013785">
    <property type="entry name" value="Aldolase_TIM"/>
</dbReference>
<protein>
    <submittedName>
        <fullName evidence="7">Radical SAM protein</fullName>
    </submittedName>
</protein>
<dbReference type="EMBL" id="JAGQLL010000025">
    <property type="protein sequence ID" value="MCA9380055.1"/>
    <property type="molecule type" value="Genomic_DNA"/>
</dbReference>
<dbReference type="SFLD" id="SFLDG01082">
    <property type="entry name" value="B12-binding_domain_containing"/>
    <property type="match status" value="1"/>
</dbReference>
<dbReference type="CDD" id="cd01335">
    <property type="entry name" value="Radical_SAM"/>
    <property type="match status" value="1"/>
</dbReference>
<dbReference type="Proteomes" id="UP000745577">
    <property type="component" value="Unassembled WGS sequence"/>
</dbReference>
<evidence type="ECO:0000256" key="1">
    <source>
        <dbReference type="ARBA" id="ARBA00001966"/>
    </source>
</evidence>
<keyword evidence="2" id="KW-0949">S-adenosyl-L-methionine</keyword>
<keyword evidence="3" id="KW-0479">Metal-binding</keyword>
<keyword evidence="5" id="KW-0411">Iron-sulfur</keyword>
<dbReference type="SFLD" id="SFLDS00029">
    <property type="entry name" value="Radical_SAM"/>
    <property type="match status" value="1"/>
</dbReference>
<dbReference type="InterPro" id="IPR051198">
    <property type="entry name" value="BchE-like"/>
</dbReference>
<name>A0A955I795_9BACT</name>